<dbReference type="SUPFAM" id="SSF51395">
    <property type="entry name" value="FMN-linked oxidoreductases"/>
    <property type="match status" value="1"/>
</dbReference>
<accession>A0ABQ7I241</accession>
<comment type="catalytic activity">
    <reaction evidence="11">
        <text>5,6-dihydrouridine(17) in tRNA + NAD(+) = uridine(17) in tRNA + NADH + H(+)</text>
        <dbReference type="Rhea" id="RHEA:53372"/>
        <dbReference type="Rhea" id="RHEA-COMP:13541"/>
        <dbReference type="Rhea" id="RHEA-COMP:13542"/>
        <dbReference type="ChEBI" id="CHEBI:15378"/>
        <dbReference type="ChEBI" id="CHEBI:57540"/>
        <dbReference type="ChEBI" id="CHEBI:57945"/>
        <dbReference type="ChEBI" id="CHEBI:65315"/>
        <dbReference type="ChEBI" id="CHEBI:74443"/>
        <dbReference type="EC" id="1.3.1.88"/>
    </reaction>
    <physiologicalReaction direction="right-to-left" evidence="11">
        <dbReference type="Rhea" id="RHEA:53374"/>
    </physiologicalReaction>
</comment>
<evidence type="ECO:0000313" key="19">
    <source>
        <dbReference type="EMBL" id="KAF7684458.1"/>
    </source>
</evidence>
<evidence type="ECO:0000256" key="6">
    <source>
        <dbReference type="ARBA" id="ARBA00022857"/>
    </source>
</evidence>
<dbReference type="InterPro" id="IPR013785">
    <property type="entry name" value="Aldolase_TIM"/>
</dbReference>
<comment type="catalytic activity">
    <reaction evidence="16">
        <text>5,6-dihydrouridine(17) in tRNA + NADP(+) = uridine(17) in tRNA + NADPH + H(+)</text>
        <dbReference type="Rhea" id="RHEA:53368"/>
        <dbReference type="Rhea" id="RHEA-COMP:13541"/>
        <dbReference type="Rhea" id="RHEA-COMP:13542"/>
        <dbReference type="ChEBI" id="CHEBI:15378"/>
        <dbReference type="ChEBI" id="CHEBI:57783"/>
        <dbReference type="ChEBI" id="CHEBI:58349"/>
        <dbReference type="ChEBI" id="CHEBI:65315"/>
        <dbReference type="ChEBI" id="CHEBI:74443"/>
        <dbReference type="EC" id="1.3.1.88"/>
    </reaction>
    <physiologicalReaction direction="right-to-left" evidence="16">
        <dbReference type="Rhea" id="RHEA:53370"/>
    </physiologicalReaction>
</comment>
<keyword evidence="7" id="KW-0560">Oxidoreductase</keyword>
<evidence type="ECO:0000256" key="4">
    <source>
        <dbReference type="ARBA" id="ARBA00022664"/>
    </source>
</evidence>
<evidence type="ECO:0000313" key="20">
    <source>
        <dbReference type="Proteomes" id="UP001516464"/>
    </source>
</evidence>
<comment type="catalytic activity">
    <reaction evidence="14">
        <text>5,6-dihydrouridine(16) in tRNA + NAD(+) = uridine(16) in tRNA + NADH + H(+)</text>
        <dbReference type="Rhea" id="RHEA:53380"/>
        <dbReference type="Rhea" id="RHEA-COMP:13543"/>
        <dbReference type="Rhea" id="RHEA-COMP:13544"/>
        <dbReference type="ChEBI" id="CHEBI:15378"/>
        <dbReference type="ChEBI" id="CHEBI:57540"/>
        <dbReference type="ChEBI" id="CHEBI:57945"/>
        <dbReference type="ChEBI" id="CHEBI:65315"/>
        <dbReference type="ChEBI" id="CHEBI:74443"/>
        <dbReference type="EC" id="1.3.1.88"/>
    </reaction>
    <physiologicalReaction direction="right-to-left" evidence="14">
        <dbReference type="Rhea" id="RHEA:53382"/>
    </physiologicalReaction>
</comment>
<proteinExistence type="inferred from homology"/>
<evidence type="ECO:0000256" key="17">
    <source>
        <dbReference type="SAM" id="MobiDB-lite"/>
    </source>
</evidence>
<dbReference type="CDD" id="cd02801">
    <property type="entry name" value="DUS_like_FMN"/>
    <property type="match status" value="1"/>
</dbReference>
<dbReference type="Pfam" id="PF01207">
    <property type="entry name" value="Dus"/>
    <property type="match status" value="1"/>
</dbReference>
<dbReference type="EMBL" id="SBIQ01000012">
    <property type="protein sequence ID" value="KAF7684458.1"/>
    <property type="molecule type" value="Genomic_DNA"/>
</dbReference>
<dbReference type="InterPro" id="IPR018517">
    <property type="entry name" value="tRNA_hU_synthase_CS"/>
</dbReference>
<keyword evidence="2" id="KW-0285">Flavoprotein</keyword>
<dbReference type="PANTHER" id="PTHR11082:SF5">
    <property type="entry name" value="TRNA-DIHYDROURIDINE(16_17) SYNTHASE [NAD(P)(+)]-LIKE"/>
    <property type="match status" value="1"/>
</dbReference>
<protein>
    <recommendedName>
        <fullName evidence="10">tRNA-dihydrouridine(16/17) synthase [NAD(P)(+)]</fullName>
        <ecNumber evidence="10">1.3.1.88</ecNumber>
    </recommendedName>
</protein>
<evidence type="ECO:0000256" key="3">
    <source>
        <dbReference type="ARBA" id="ARBA00022643"/>
    </source>
</evidence>
<keyword evidence="6" id="KW-0521">NADP</keyword>
<reference evidence="19 20" key="1">
    <citation type="submission" date="2019-01" db="EMBL/GenBank/DDBJ databases">
        <title>Genomes sequencing and comparative genomics of infectious freshwater microsporidia, Cucumispora dikerogammari and Thelohania contejeani.</title>
        <authorList>
            <person name="Cormier A."/>
            <person name="Giraud I."/>
            <person name="Wattier R."/>
            <person name="Teixeira M."/>
            <person name="Grandjean F."/>
            <person name="Rigaud T."/>
            <person name="Cordaux R."/>
        </authorList>
    </citation>
    <scope>NUCLEOTIDE SEQUENCE [LARGE SCALE GENOMIC DNA]</scope>
    <source>
        <strain evidence="19">T1</strain>
        <tissue evidence="19">Spores</tissue>
    </source>
</reference>
<comment type="cofactor">
    <cofactor evidence="1">
        <name>FMN</name>
        <dbReference type="ChEBI" id="CHEBI:58210"/>
    </cofactor>
</comment>
<gene>
    <name evidence="19" type="primary">DUS1</name>
    <name evidence="19" type="ORF">TCON_0328</name>
</gene>
<organism evidence="19 20">
    <name type="scientific">Astathelohania contejeani</name>
    <dbReference type="NCBI Taxonomy" id="164912"/>
    <lineage>
        <taxon>Eukaryota</taxon>
        <taxon>Fungi</taxon>
        <taxon>Fungi incertae sedis</taxon>
        <taxon>Microsporidia</taxon>
        <taxon>Astathelohaniidae</taxon>
        <taxon>Astathelohania</taxon>
    </lineage>
</organism>
<keyword evidence="4" id="KW-0507">mRNA processing</keyword>
<evidence type="ECO:0000256" key="12">
    <source>
        <dbReference type="ARBA" id="ARBA00047652"/>
    </source>
</evidence>
<evidence type="ECO:0000256" key="8">
    <source>
        <dbReference type="ARBA" id="ARBA00023027"/>
    </source>
</evidence>
<comment type="catalytic activity">
    <reaction evidence="12">
        <text>5,6-dihydrouridine(16) in tRNA + NADP(+) = uridine(16) in tRNA + NADPH + H(+)</text>
        <dbReference type="Rhea" id="RHEA:53376"/>
        <dbReference type="Rhea" id="RHEA-COMP:13543"/>
        <dbReference type="Rhea" id="RHEA-COMP:13544"/>
        <dbReference type="ChEBI" id="CHEBI:15378"/>
        <dbReference type="ChEBI" id="CHEBI:57783"/>
        <dbReference type="ChEBI" id="CHEBI:58349"/>
        <dbReference type="ChEBI" id="CHEBI:65315"/>
        <dbReference type="ChEBI" id="CHEBI:74443"/>
        <dbReference type="EC" id="1.3.1.88"/>
    </reaction>
    <physiologicalReaction direction="right-to-left" evidence="12">
        <dbReference type="Rhea" id="RHEA:53378"/>
    </physiologicalReaction>
</comment>
<dbReference type="PANTHER" id="PTHR11082">
    <property type="entry name" value="TRNA-DIHYDROURIDINE SYNTHASE"/>
    <property type="match status" value="1"/>
</dbReference>
<keyword evidence="3" id="KW-0288">FMN</keyword>
<keyword evidence="8" id="KW-0520">NAD</keyword>
<dbReference type="PROSITE" id="PS01136">
    <property type="entry name" value="UPF0034"/>
    <property type="match status" value="1"/>
</dbReference>
<comment type="catalytic activity">
    <reaction evidence="15">
        <text>a 5,6-dihydrouridine in mRNA + NADP(+) = a uridine in mRNA + NADPH + H(+)</text>
        <dbReference type="Rhea" id="RHEA:69855"/>
        <dbReference type="Rhea" id="RHEA-COMP:14658"/>
        <dbReference type="Rhea" id="RHEA-COMP:17789"/>
        <dbReference type="ChEBI" id="CHEBI:15378"/>
        <dbReference type="ChEBI" id="CHEBI:57783"/>
        <dbReference type="ChEBI" id="CHEBI:58349"/>
        <dbReference type="ChEBI" id="CHEBI:65315"/>
        <dbReference type="ChEBI" id="CHEBI:74443"/>
    </reaction>
    <physiologicalReaction direction="right-to-left" evidence="15">
        <dbReference type="Rhea" id="RHEA:69857"/>
    </physiologicalReaction>
</comment>
<name>A0ABQ7I241_9MICR</name>
<feature type="domain" description="DUS-like FMN-binding" evidence="18">
    <location>
        <begin position="13"/>
        <end position="283"/>
    </location>
</feature>
<comment type="caution">
    <text evidence="19">The sequence shown here is derived from an EMBL/GenBank/DDBJ whole genome shotgun (WGS) entry which is preliminary data.</text>
</comment>
<feature type="region of interest" description="Disordered" evidence="17">
    <location>
        <begin position="319"/>
        <end position="338"/>
    </location>
</feature>
<evidence type="ECO:0000256" key="11">
    <source>
        <dbReference type="ARBA" id="ARBA00047287"/>
    </source>
</evidence>
<evidence type="ECO:0000259" key="18">
    <source>
        <dbReference type="Pfam" id="PF01207"/>
    </source>
</evidence>
<evidence type="ECO:0000256" key="9">
    <source>
        <dbReference type="ARBA" id="ARBA00038313"/>
    </source>
</evidence>
<dbReference type="InterPro" id="IPR035587">
    <property type="entry name" value="DUS-like_FMN-bd"/>
</dbReference>
<evidence type="ECO:0000256" key="16">
    <source>
        <dbReference type="ARBA" id="ARBA00049467"/>
    </source>
</evidence>
<comment type="catalytic activity">
    <reaction evidence="13">
        <text>a 5,6-dihydrouridine in mRNA + NAD(+) = a uridine in mRNA + NADH + H(+)</text>
        <dbReference type="Rhea" id="RHEA:69851"/>
        <dbReference type="Rhea" id="RHEA-COMP:14658"/>
        <dbReference type="Rhea" id="RHEA-COMP:17789"/>
        <dbReference type="ChEBI" id="CHEBI:15378"/>
        <dbReference type="ChEBI" id="CHEBI:57540"/>
        <dbReference type="ChEBI" id="CHEBI:57945"/>
        <dbReference type="ChEBI" id="CHEBI:65315"/>
        <dbReference type="ChEBI" id="CHEBI:74443"/>
    </reaction>
    <physiologicalReaction direction="right-to-left" evidence="13">
        <dbReference type="Rhea" id="RHEA:69853"/>
    </physiologicalReaction>
</comment>
<dbReference type="Proteomes" id="UP001516464">
    <property type="component" value="Unassembled WGS sequence"/>
</dbReference>
<evidence type="ECO:0000256" key="13">
    <source>
        <dbReference type="ARBA" id="ARBA00048342"/>
    </source>
</evidence>
<evidence type="ECO:0000256" key="5">
    <source>
        <dbReference type="ARBA" id="ARBA00022694"/>
    </source>
</evidence>
<evidence type="ECO:0000256" key="15">
    <source>
        <dbReference type="ARBA" id="ARBA00049447"/>
    </source>
</evidence>
<sequence length="338" mass="38281">MDFFNKLKKPVKILAPMVNNSGLEYRKLARKYGADICYTEMVHAEVFLRSRSNPQHNHWYSTDSLDRPLVIQFCGNSPSVLLEAAKKVQDFCDAIDINLGCPQPIARKGHYGAYLQDEWELIHDIVNTLSSNLKIPVFCKIRIFSDSNRTVAYAKMIENAGCSLLVVHGRTREQIGTRTGLADWDQIRQIRDALEIPVIANGNIIHPHDIHACIEATGCAGVMVAETHLYQPGIFAGMTLDCLEITKEYLLLCTSKTQTVEIKSHVFKILNPVLKHLPDFRPILNQAQKPADFLKVLSMIRTELGNNRIETEPYIRVKSQNKNHMNQNVNSSLSDRDN</sequence>
<evidence type="ECO:0000256" key="1">
    <source>
        <dbReference type="ARBA" id="ARBA00001917"/>
    </source>
</evidence>
<keyword evidence="20" id="KW-1185">Reference proteome</keyword>
<evidence type="ECO:0000256" key="14">
    <source>
        <dbReference type="ARBA" id="ARBA00048934"/>
    </source>
</evidence>
<keyword evidence="5" id="KW-0819">tRNA processing</keyword>
<evidence type="ECO:0000256" key="7">
    <source>
        <dbReference type="ARBA" id="ARBA00023002"/>
    </source>
</evidence>
<evidence type="ECO:0000256" key="2">
    <source>
        <dbReference type="ARBA" id="ARBA00022630"/>
    </source>
</evidence>
<comment type="similarity">
    <text evidence="9">Belongs to the Dus family. Dus1 subfamily.</text>
</comment>
<evidence type="ECO:0000256" key="10">
    <source>
        <dbReference type="ARBA" id="ARBA00038890"/>
    </source>
</evidence>
<dbReference type="Gene3D" id="3.20.20.70">
    <property type="entry name" value="Aldolase class I"/>
    <property type="match status" value="1"/>
</dbReference>
<dbReference type="EC" id="1.3.1.88" evidence="10"/>